<dbReference type="OrthoDB" id="9785164at2"/>
<keyword evidence="1 2" id="KW-0238">DNA-binding</keyword>
<name>A0A0R1S1A3_9LACO</name>
<gene>
    <name evidence="4" type="ORF">FC23_GL001256</name>
</gene>
<proteinExistence type="predicted"/>
<dbReference type="Proteomes" id="UP000051931">
    <property type="component" value="Unassembled WGS sequence"/>
</dbReference>
<evidence type="ECO:0000259" key="3">
    <source>
        <dbReference type="PROSITE" id="PS50977"/>
    </source>
</evidence>
<dbReference type="InterPro" id="IPR009057">
    <property type="entry name" value="Homeodomain-like_sf"/>
</dbReference>
<dbReference type="SUPFAM" id="SSF46689">
    <property type="entry name" value="Homeodomain-like"/>
    <property type="match status" value="1"/>
</dbReference>
<dbReference type="AlphaFoldDB" id="A0A0R1S1A3"/>
<dbReference type="EMBL" id="AZFB01000007">
    <property type="protein sequence ID" value="KRL62785.1"/>
    <property type="molecule type" value="Genomic_DNA"/>
</dbReference>
<dbReference type="eggNOG" id="COG1309">
    <property type="taxonomic scope" value="Bacteria"/>
</dbReference>
<dbReference type="InterPro" id="IPR001647">
    <property type="entry name" value="HTH_TetR"/>
</dbReference>
<feature type="domain" description="HTH tetR-type" evidence="3">
    <location>
        <begin position="1"/>
        <end position="61"/>
    </location>
</feature>
<reference evidence="4 5" key="1">
    <citation type="journal article" date="2015" name="Genome Announc.">
        <title>Expanding the biotechnology potential of lactobacilli through comparative genomics of 213 strains and associated genera.</title>
        <authorList>
            <person name="Sun Z."/>
            <person name="Harris H.M."/>
            <person name="McCann A."/>
            <person name="Guo C."/>
            <person name="Argimon S."/>
            <person name="Zhang W."/>
            <person name="Yang X."/>
            <person name="Jeffery I.B."/>
            <person name="Cooney J.C."/>
            <person name="Kagawa T.F."/>
            <person name="Liu W."/>
            <person name="Song Y."/>
            <person name="Salvetti E."/>
            <person name="Wrobel A."/>
            <person name="Rasinkangas P."/>
            <person name="Parkhill J."/>
            <person name="Rea M.C."/>
            <person name="O'Sullivan O."/>
            <person name="Ritari J."/>
            <person name="Douillard F.P."/>
            <person name="Paul Ross R."/>
            <person name="Yang R."/>
            <person name="Briner A.E."/>
            <person name="Felis G.E."/>
            <person name="de Vos W.M."/>
            <person name="Barrangou R."/>
            <person name="Klaenhammer T.R."/>
            <person name="Caufield P.W."/>
            <person name="Cui Y."/>
            <person name="Zhang H."/>
            <person name="O'Toole P.W."/>
        </authorList>
    </citation>
    <scope>NUCLEOTIDE SEQUENCE [LARGE SCALE GENOMIC DNA]</scope>
    <source>
        <strain evidence="4 5">DSM 15354</strain>
    </source>
</reference>
<protein>
    <submittedName>
        <fullName evidence="4">Transcriptional regulator</fullName>
    </submittedName>
</protein>
<dbReference type="PROSITE" id="PS50977">
    <property type="entry name" value="HTH_TETR_2"/>
    <property type="match status" value="1"/>
</dbReference>
<keyword evidence="5" id="KW-1185">Reference proteome</keyword>
<sequence length="222" mass="25786">MKRRRIILDNTFKLIRQNGMDNVSLQMIAEESGISKSLLQSYYPHKRKLTTDIMHNLFSILWDEIYKNVVDDEVNLFVQIKTFCYVIGSLGLMDEGLEKVIYQAFSDNTSLDTWSGMLNSWIEERNLMEKFSNEEITKLKSGISFIAAGGGRLYIRRQTHRLNPEKIADYMTSTLMGVFLDYSQKDIQKVIKEGHQTIMKADITSVHYAIDHMFDEGKEIYS</sequence>
<evidence type="ECO:0000256" key="1">
    <source>
        <dbReference type="ARBA" id="ARBA00023125"/>
    </source>
</evidence>
<evidence type="ECO:0000313" key="5">
    <source>
        <dbReference type="Proteomes" id="UP000051931"/>
    </source>
</evidence>
<accession>A0A0R1S1A3</accession>
<dbReference type="Gene3D" id="1.10.357.10">
    <property type="entry name" value="Tetracycline Repressor, domain 2"/>
    <property type="match status" value="1"/>
</dbReference>
<evidence type="ECO:0000313" key="4">
    <source>
        <dbReference type="EMBL" id="KRL62785.1"/>
    </source>
</evidence>
<dbReference type="Pfam" id="PF00440">
    <property type="entry name" value="TetR_N"/>
    <property type="match status" value="1"/>
</dbReference>
<organism evidence="4 5">
    <name type="scientific">Lactobacillus psittaci DSM 15354</name>
    <dbReference type="NCBI Taxonomy" id="1122152"/>
    <lineage>
        <taxon>Bacteria</taxon>
        <taxon>Bacillati</taxon>
        <taxon>Bacillota</taxon>
        <taxon>Bacilli</taxon>
        <taxon>Lactobacillales</taxon>
        <taxon>Lactobacillaceae</taxon>
        <taxon>Lactobacillus</taxon>
    </lineage>
</organism>
<feature type="DNA-binding region" description="H-T-H motif" evidence="2">
    <location>
        <begin position="24"/>
        <end position="43"/>
    </location>
</feature>
<evidence type="ECO:0000256" key="2">
    <source>
        <dbReference type="PROSITE-ProRule" id="PRU00335"/>
    </source>
</evidence>
<dbReference type="GO" id="GO:0003677">
    <property type="term" value="F:DNA binding"/>
    <property type="evidence" value="ECO:0007669"/>
    <property type="project" value="UniProtKB-UniRule"/>
</dbReference>
<dbReference type="PATRIC" id="fig|1122152.4.peg.1290"/>
<comment type="caution">
    <text evidence="4">The sequence shown here is derived from an EMBL/GenBank/DDBJ whole genome shotgun (WGS) entry which is preliminary data.</text>
</comment>
<dbReference type="STRING" id="1122152.GCA_000425905_01243"/>